<evidence type="ECO:0000256" key="1">
    <source>
        <dbReference type="ARBA" id="ARBA00001050"/>
    </source>
</evidence>
<dbReference type="Proteomes" id="UP000054248">
    <property type="component" value="Unassembled WGS sequence"/>
</dbReference>
<evidence type="ECO:0000256" key="5">
    <source>
        <dbReference type="ARBA" id="ARBA00012909"/>
    </source>
</evidence>
<feature type="compositionally biased region" description="Low complexity" evidence="13">
    <location>
        <begin position="68"/>
        <end position="86"/>
    </location>
</feature>
<evidence type="ECO:0000313" key="14">
    <source>
        <dbReference type="EMBL" id="KIO27061.1"/>
    </source>
</evidence>
<keyword evidence="9" id="KW-0456">Lyase</keyword>
<dbReference type="PROSITE" id="PS00161">
    <property type="entry name" value="ISOCITRATE_LYASE"/>
    <property type="match status" value="1"/>
</dbReference>
<name>A0A0C3QJ62_9AGAM</name>
<comment type="similarity">
    <text evidence="3">Belongs to the isocitrate lyase/PEP mutase superfamily. Isocitrate lyase family.</text>
</comment>
<comment type="pathway">
    <text evidence="2">Carbohydrate metabolism; glyoxylate cycle; (S)-malate from isocitrate: step 1/2.</text>
</comment>
<proteinExistence type="inferred from homology"/>
<dbReference type="PANTHER" id="PTHR21631">
    <property type="entry name" value="ISOCITRATE LYASE/MALATE SYNTHASE"/>
    <property type="match status" value="1"/>
</dbReference>
<feature type="region of interest" description="Disordered" evidence="13">
    <location>
        <begin position="1"/>
        <end position="20"/>
    </location>
</feature>
<comment type="catalytic activity">
    <reaction evidence="10">
        <text>D-threo-isocitrate = glyoxylate + succinate</text>
        <dbReference type="Rhea" id="RHEA:13245"/>
        <dbReference type="ChEBI" id="CHEBI:15562"/>
        <dbReference type="ChEBI" id="CHEBI:30031"/>
        <dbReference type="ChEBI" id="CHEBI:36655"/>
        <dbReference type="EC" id="4.1.3.1"/>
    </reaction>
</comment>
<evidence type="ECO:0000256" key="12">
    <source>
        <dbReference type="ARBA" id="ARBA00042323"/>
    </source>
</evidence>
<sequence>MGLARATPRMKLPSHTSGANLDPVQVMQMAKCIEKVYVLGWQSSSTASSTNEPGPDLAVNNKPPLITPFPTRSSTSFKPSSSMTTSNVEPARTSPLPNSDLHLISTGKIVADAETCHDGLTAVMKLTKLFVEKGVTGIHKLDQVPGTKKCGHMAGKVLIPISEDINRLVTIRLQFDSMDVSNLVARTDSEVATLITRNIDERDHPFTLGCSNPSHPRLVHVMRKAERTKG</sequence>
<evidence type="ECO:0000256" key="11">
    <source>
        <dbReference type="ARBA" id="ARBA00042127"/>
    </source>
</evidence>
<evidence type="ECO:0000256" key="4">
    <source>
        <dbReference type="ARBA" id="ARBA00012260"/>
    </source>
</evidence>
<reference evidence="15" key="2">
    <citation type="submission" date="2015-01" db="EMBL/GenBank/DDBJ databases">
        <title>Evolutionary Origins and Diversification of the Mycorrhizal Mutualists.</title>
        <authorList>
            <consortium name="DOE Joint Genome Institute"/>
            <consortium name="Mycorrhizal Genomics Consortium"/>
            <person name="Kohler A."/>
            <person name="Kuo A."/>
            <person name="Nagy L.G."/>
            <person name="Floudas D."/>
            <person name="Copeland A."/>
            <person name="Barry K.W."/>
            <person name="Cichocki N."/>
            <person name="Veneault-Fourrey C."/>
            <person name="LaButti K."/>
            <person name="Lindquist E.A."/>
            <person name="Lipzen A."/>
            <person name="Lundell T."/>
            <person name="Morin E."/>
            <person name="Murat C."/>
            <person name="Riley R."/>
            <person name="Ohm R."/>
            <person name="Sun H."/>
            <person name="Tunlid A."/>
            <person name="Henrissat B."/>
            <person name="Grigoriev I.V."/>
            <person name="Hibbett D.S."/>
            <person name="Martin F."/>
        </authorList>
    </citation>
    <scope>NUCLEOTIDE SEQUENCE [LARGE SCALE GENOMIC DNA]</scope>
    <source>
        <strain evidence="15">MUT 4182</strain>
    </source>
</reference>
<dbReference type="EC" id="4.1.3.30" evidence="4"/>
<organism evidence="14 15">
    <name type="scientific">Tulasnella calospora MUT 4182</name>
    <dbReference type="NCBI Taxonomy" id="1051891"/>
    <lineage>
        <taxon>Eukaryota</taxon>
        <taxon>Fungi</taxon>
        <taxon>Dikarya</taxon>
        <taxon>Basidiomycota</taxon>
        <taxon>Agaricomycotina</taxon>
        <taxon>Agaricomycetes</taxon>
        <taxon>Cantharellales</taxon>
        <taxon>Tulasnellaceae</taxon>
        <taxon>Tulasnella</taxon>
    </lineage>
</organism>
<reference evidence="14 15" key="1">
    <citation type="submission" date="2014-04" db="EMBL/GenBank/DDBJ databases">
        <authorList>
            <consortium name="DOE Joint Genome Institute"/>
            <person name="Kuo A."/>
            <person name="Girlanda M."/>
            <person name="Perotto S."/>
            <person name="Kohler A."/>
            <person name="Nagy L.G."/>
            <person name="Floudas D."/>
            <person name="Copeland A."/>
            <person name="Barry K.W."/>
            <person name="Cichocki N."/>
            <person name="Veneault-Fourrey C."/>
            <person name="LaButti K."/>
            <person name="Lindquist E.A."/>
            <person name="Lipzen A."/>
            <person name="Lundell T."/>
            <person name="Morin E."/>
            <person name="Murat C."/>
            <person name="Sun H."/>
            <person name="Tunlid A."/>
            <person name="Henrissat B."/>
            <person name="Grigoriev I.V."/>
            <person name="Hibbett D.S."/>
            <person name="Martin F."/>
            <person name="Nordberg H.P."/>
            <person name="Cantor M.N."/>
            <person name="Hua S.X."/>
        </authorList>
    </citation>
    <scope>NUCLEOTIDE SEQUENCE [LARGE SCALE GENOMIC DNA]</scope>
    <source>
        <strain evidence="14 15">MUT 4182</strain>
    </source>
</reference>
<dbReference type="PANTHER" id="PTHR21631:SF3">
    <property type="entry name" value="BIFUNCTIONAL GLYOXYLATE CYCLE PROTEIN"/>
    <property type="match status" value="1"/>
</dbReference>
<dbReference type="GO" id="GO:0004451">
    <property type="term" value="F:isocitrate lyase activity"/>
    <property type="evidence" value="ECO:0007669"/>
    <property type="project" value="UniProtKB-EC"/>
</dbReference>
<evidence type="ECO:0000256" key="10">
    <source>
        <dbReference type="ARBA" id="ARBA00023531"/>
    </source>
</evidence>
<feature type="region of interest" description="Disordered" evidence="13">
    <location>
        <begin position="45"/>
        <end position="99"/>
    </location>
</feature>
<dbReference type="SUPFAM" id="SSF51621">
    <property type="entry name" value="Phosphoenolpyruvate/pyruvate domain"/>
    <property type="match status" value="1"/>
</dbReference>
<dbReference type="EMBL" id="KN823015">
    <property type="protein sequence ID" value="KIO27061.1"/>
    <property type="molecule type" value="Genomic_DNA"/>
</dbReference>
<accession>A0A0C3QJ62</accession>
<protein>
    <recommendedName>
        <fullName evidence="6">Isocitrate lyase</fullName>
        <ecNumber evidence="5">4.1.3.1</ecNumber>
        <ecNumber evidence="4">4.1.3.30</ecNumber>
    </recommendedName>
    <alternativeName>
        <fullName evidence="11">Methylisocitrate lyase</fullName>
    </alternativeName>
    <alternativeName>
        <fullName evidence="12">Threo-D(S)-isocitrate glyoxylate-lyase</fullName>
    </alternativeName>
</protein>
<dbReference type="Gene3D" id="3.20.20.60">
    <property type="entry name" value="Phosphoenolpyruvate-binding domains"/>
    <property type="match status" value="1"/>
</dbReference>
<gene>
    <name evidence="14" type="ORF">M407DRAFT_23749</name>
</gene>
<evidence type="ECO:0000256" key="8">
    <source>
        <dbReference type="ARBA" id="ARBA00022532"/>
    </source>
</evidence>
<evidence type="ECO:0000256" key="6">
    <source>
        <dbReference type="ARBA" id="ARBA00017446"/>
    </source>
</evidence>
<dbReference type="Pfam" id="PF00463">
    <property type="entry name" value="ICL"/>
    <property type="match status" value="1"/>
</dbReference>
<comment type="catalytic activity">
    <reaction evidence="1">
        <text>(2S,3R)-3-hydroxybutane-1,2,3-tricarboxylate = pyruvate + succinate</text>
        <dbReference type="Rhea" id="RHEA:16809"/>
        <dbReference type="ChEBI" id="CHEBI:15361"/>
        <dbReference type="ChEBI" id="CHEBI:30031"/>
        <dbReference type="ChEBI" id="CHEBI:57429"/>
        <dbReference type="EC" id="4.1.3.30"/>
    </reaction>
</comment>
<evidence type="ECO:0000256" key="13">
    <source>
        <dbReference type="SAM" id="MobiDB-lite"/>
    </source>
</evidence>
<dbReference type="InterPro" id="IPR006254">
    <property type="entry name" value="Isocitrate_lyase"/>
</dbReference>
<keyword evidence="7" id="KW-0329">Glyoxylate bypass</keyword>
<keyword evidence="15" id="KW-1185">Reference proteome</keyword>
<dbReference type="InterPro" id="IPR015813">
    <property type="entry name" value="Pyrv/PenolPyrv_kinase-like_dom"/>
</dbReference>
<dbReference type="HOGENOM" id="CLU_019214_0_0_1"/>
<evidence type="ECO:0000256" key="7">
    <source>
        <dbReference type="ARBA" id="ARBA00022435"/>
    </source>
</evidence>
<dbReference type="GO" id="GO:0006097">
    <property type="term" value="P:glyoxylate cycle"/>
    <property type="evidence" value="ECO:0007669"/>
    <property type="project" value="UniProtKB-KW"/>
</dbReference>
<dbReference type="GO" id="GO:0006099">
    <property type="term" value="P:tricarboxylic acid cycle"/>
    <property type="evidence" value="ECO:0007669"/>
    <property type="project" value="UniProtKB-KW"/>
</dbReference>
<dbReference type="InterPro" id="IPR018523">
    <property type="entry name" value="Isocitrate_lyase_ph_CS"/>
</dbReference>
<keyword evidence="8" id="KW-0816">Tricarboxylic acid cycle</keyword>
<dbReference type="AlphaFoldDB" id="A0A0C3QJ62"/>
<dbReference type="EC" id="4.1.3.1" evidence="5"/>
<evidence type="ECO:0000256" key="2">
    <source>
        <dbReference type="ARBA" id="ARBA00004793"/>
    </source>
</evidence>
<dbReference type="Gene3D" id="1.10.10.850">
    <property type="match status" value="1"/>
</dbReference>
<evidence type="ECO:0000256" key="3">
    <source>
        <dbReference type="ARBA" id="ARBA00005704"/>
    </source>
</evidence>
<dbReference type="InterPro" id="IPR040442">
    <property type="entry name" value="Pyrv_kinase-like_dom_sf"/>
</dbReference>
<evidence type="ECO:0000256" key="9">
    <source>
        <dbReference type="ARBA" id="ARBA00023239"/>
    </source>
</evidence>
<dbReference type="OrthoDB" id="4078635at2759"/>
<evidence type="ECO:0000313" key="15">
    <source>
        <dbReference type="Proteomes" id="UP000054248"/>
    </source>
</evidence>
<dbReference type="STRING" id="1051891.A0A0C3QJ62"/>
<dbReference type="GO" id="GO:0046421">
    <property type="term" value="F:methylisocitrate lyase activity"/>
    <property type="evidence" value="ECO:0007669"/>
    <property type="project" value="UniProtKB-EC"/>
</dbReference>